<evidence type="ECO:0000256" key="4">
    <source>
        <dbReference type="ARBA" id="ARBA00023136"/>
    </source>
</evidence>
<dbReference type="PANTHER" id="PTHR46641:SF2">
    <property type="entry name" value="FMRFAMIDE RECEPTOR"/>
    <property type="match status" value="1"/>
</dbReference>
<dbReference type="Gene3D" id="1.20.1070.10">
    <property type="entry name" value="Rhodopsin 7-helix transmembrane proteins"/>
    <property type="match status" value="1"/>
</dbReference>
<dbReference type="SUPFAM" id="SSF81321">
    <property type="entry name" value="Family A G protein-coupled receptor-like"/>
    <property type="match status" value="1"/>
</dbReference>
<feature type="transmembrane region" description="Helical" evidence="5">
    <location>
        <begin position="203"/>
        <end position="223"/>
    </location>
</feature>
<proteinExistence type="predicted"/>
<comment type="subcellular location">
    <subcellularLocation>
        <location evidence="1">Membrane</location>
    </subcellularLocation>
</comment>
<dbReference type="InterPro" id="IPR000276">
    <property type="entry name" value="GPCR_Rhodpsn"/>
</dbReference>
<dbReference type="GO" id="GO:0016020">
    <property type="term" value="C:membrane"/>
    <property type="evidence" value="ECO:0007669"/>
    <property type="project" value="UniProtKB-SubCell"/>
</dbReference>
<keyword evidence="2 5" id="KW-0812">Transmembrane</keyword>
<evidence type="ECO:0000256" key="5">
    <source>
        <dbReference type="SAM" id="Phobius"/>
    </source>
</evidence>
<dbReference type="GO" id="GO:0004930">
    <property type="term" value="F:G protein-coupled receptor activity"/>
    <property type="evidence" value="ECO:0007669"/>
    <property type="project" value="InterPro"/>
</dbReference>
<evidence type="ECO:0000256" key="3">
    <source>
        <dbReference type="ARBA" id="ARBA00022989"/>
    </source>
</evidence>
<accession>A0AAV2IEJ2</accession>
<sequence>MFNQTKQDAKFGLVSDELCQLILTINFASISPVLSVIGLCGNIINIIVFVTQGFHDTVNISLLALAVSDMGMLLNSLIIAIFNNPLLLGSGILIEPQEFQTSVAGWPIASFSKITSWITTYITFERCLCVVAPLRVKRLVTPKLVVFIMVSIYVMMFATLIPEYMTFYLDWKYFPNRNKTMIGIVPRKYSEAARGITFTIHTFSQFVSFPLIILFTAILIVKLRQKSKWRVKTTSGADQVLKNMNKKGSKTIKMITAIAVIHVLCYLPAIVDLLITVTVPEFYILGLYKNSFLIAFSFPNFFESLNSSLSIFLYYRMSTKYRCTIKILYLQMKTKY</sequence>
<dbReference type="PANTHER" id="PTHR46641">
    <property type="entry name" value="FMRFAMIDE RECEPTOR-RELATED"/>
    <property type="match status" value="1"/>
</dbReference>
<evidence type="ECO:0000313" key="8">
    <source>
        <dbReference type="Proteomes" id="UP001497497"/>
    </source>
</evidence>
<keyword evidence="8" id="KW-1185">Reference proteome</keyword>
<dbReference type="EMBL" id="CAXITT010000698">
    <property type="protein sequence ID" value="CAL1545322.1"/>
    <property type="molecule type" value="Genomic_DNA"/>
</dbReference>
<dbReference type="Proteomes" id="UP001497497">
    <property type="component" value="Unassembled WGS sequence"/>
</dbReference>
<dbReference type="InterPro" id="IPR017452">
    <property type="entry name" value="GPCR_Rhodpsn_7TM"/>
</dbReference>
<feature type="domain" description="G-protein coupled receptors family 1 profile" evidence="6">
    <location>
        <begin position="41"/>
        <end position="314"/>
    </location>
</feature>
<dbReference type="AlphaFoldDB" id="A0AAV2IEJ2"/>
<feature type="transmembrane region" description="Helical" evidence="5">
    <location>
        <begin position="291"/>
        <end position="315"/>
    </location>
</feature>
<feature type="transmembrane region" description="Helical" evidence="5">
    <location>
        <begin position="144"/>
        <end position="165"/>
    </location>
</feature>
<protein>
    <recommendedName>
        <fullName evidence="6">G-protein coupled receptors family 1 profile domain-containing protein</fullName>
    </recommendedName>
</protein>
<evidence type="ECO:0000256" key="2">
    <source>
        <dbReference type="ARBA" id="ARBA00022692"/>
    </source>
</evidence>
<name>A0AAV2IEJ2_LYMST</name>
<dbReference type="InterPro" id="IPR052954">
    <property type="entry name" value="GPCR-Ligand_Int"/>
</dbReference>
<evidence type="ECO:0000313" key="7">
    <source>
        <dbReference type="EMBL" id="CAL1545322.1"/>
    </source>
</evidence>
<dbReference type="Pfam" id="PF00001">
    <property type="entry name" value="7tm_1"/>
    <property type="match status" value="1"/>
</dbReference>
<feature type="transmembrane region" description="Helical" evidence="5">
    <location>
        <begin position="252"/>
        <end position="271"/>
    </location>
</feature>
<reference evidence="7 8" key="1">
    <citation type="submission" date="2024-04" db="EMBL/GenBank/DDBJ databases">
        <authorList>
            <consortium name="Genoscope - CEA"/>
            <person name="William W."/>
        </authorList>
    </citation>
    <scope>NUCLEOTIDE SEQUENCE [LARGE SCALE GENOMIC DNA]</scope>
</reference>
<dbReference type="PRINTS" id="PR00237">
    <property type="entry name" value="GPCRRHODOPSN"/>
</dbReference>
<keyword evidence="4 5" id="KW-0472">Membrane</keyword>
<feature type="transmembrane region" description="Helical" evidence="5">
    <location>
        <begin position="21"/>
        <end position="48"/>
    </location>
</feature>
<organism evidence="7 8">
    <name type="scientific">Lymnaea stagnalis</name>
    <name type="common">Great pond snail</name>
    <name type="synonym">Helix stagnalis</name>
    <dbReference type="NCBI Taxonomy" id="6523"/>
    <lineage>
        <taxon>Eukaryota</taxon>
        <taxon>Metazoa</taxon>
        <taxon>Spiralia</taxon>
        <taxon>Lophotrochozoa</taxon>
        <taxon>Mollusca</taxon>
        <taxon>Gastropoda</taxon>
        <taxon>Heterobranchia</taxon>
        <taxon>Euthyneura</taxon>
        <taxon>Panpulmonata</taxon>
        <taxon>Hygrophila</taxon>
        <taxon>Lymnaeoidea</taxon>
        <taxon>Lymnaeidae</taxon>
        <taxon>Lymnaea</taxon>
    </lineage>
</organism>
<dbReference type="PROSITE" id="PS50262">
    <property type="entry name" value="G_PROTEIN_RECEP_F1_2"/>
    <property type="match status" value="1"/>
</dbReference>
<keyword evidence="3 5" id="KW-1133">Transmembrane helix</keyword>
<evidence type="ECO:0000256" key="1">
    <source>
        <dbReference type="ARBA" id="ARBA00004370"/>
    </source>
</evidence>
<evidence type="ECO:0000259" key="6">
    <source>
        <dbReference type="PROSITE" id="PS50262"/>
    </source>
</evidence>
<gene>
    <name evidence="7" type="ORF">GSLYS_00018805001</name>
</gene>
<comment type="caution">
    <text evidence="7">The sequence shown here is derived from an EMBL/GenBank/DDBJ whole genome shotgun (WGS) entry which is preliminary data.</text>
</comment>